<comment type="subunit">
    <text evidence="6">Part of the 50S ribosomal subunit.</text>
</comment>
<evidence type="ECO:0000313" key="9">
    <source>
        <dbReference type="Proteomes" id="UP000054016"/>
    </source>
</evidence>
<evidence type="ECO:0000256" key="4">
    <source>
        <dbReference type="ARBA" id="ARBA00022980"/>
    </source>
</evidence>
<dbReference type="Pfam" id="PF00573">
    <property type="entry name" value="Ribosomal_L4"/>
    <property type="match status" value="1"/>
</dbReference>
<dbReference type="HAMAP" id="MF_01328_A">
    <property type="entry name" value="Ribosomal_uL4_A"/>
    <property type="match status" value="1"/>
</dbReference>
<proteinExistence type="inferred from homology"/>
<evidence type="ECO:0000256" key="3">
    <source>
        <dbReference type="ARBA" id="ARBA00022884"/>
    </source>
</evidence>
<feature type="region of interest" description="Disordered" evidence="7">
    <location>
        <begin position="40"/>
        <end position="97"/>
    </location>
</feature>
<keyword evidence="4 6" id="KW-0689">Ribosomal protein</keyword>
<gene>
    <name evidence="8" type="primary">rpl4lp</name>
    <name evidence="6" type="synonym">rpl4</name>
    <name evidence="8" type="ORF">AC478_00535</name>
</gene>
<comment type="function">
    <text evidence="6">One of the primary rRNA binding proteins, this protein initially binds near the 5'-end of the 23S rRNA. It is important during the early stages of 50S assembly. It makes multiple contacts with different domains of the 23S rRNA in the assembled 50S subunit and ribosome.</text>
</comment>
<reference evidence="9" key="1">
    <citation type="submission" date="2015-06" db="EMBL/GenBank/DDBJ databases">
        <title>New insights into the roles of widespread benthic archaea in carbon and nitrogen cycling.</title>
        <authorList>
            <person name="Lazar C.S."/>
            <person name="Baker B.J."/>
            <person name="Seitz K.W."/>
            <person name="Hyde A.S."/>
            <person name="Dick G.J."/>
            <person name="Hinrichs K.-U."/>
            <person name="Teske A.P."/>
        </authorList>
    </citation>
    <scope>NUCLEOTIDE SEQUENCE [LARGE SCALE GENOMIC DNA]</scope>
</reference>
<protein>
    <recommendedName>
        <fullName evidence="6">Large ribosomal subunit protein uL4</fullName>
    </recommendedName>
</protein>
<keyword evidence="5 6" id="KW-0687">Ribonucleoprotein</keyword>
<dbReference type="GO" id="GO:0003735">
    <property type="term" value="F:structural constituent of ribosome"/>
    <property type="evidence" value="ECO:0007669"/>
    <property type="project" value="InterPro"/>
</dbReference>
<keyword evidence="2 6" id="KW-0699">rRNA-binding</keyword>
<dbReference type="GO" id="GO:1990904">
    <property type="term" value="C:ribonucleoprotein complex"/>
    <property type="evidence" value="ECO:0007669"/>
    <property type="project" value="UniProtKB-KW"/>
</dbReference>
<dbReference type="InterPro" id="IPR023574">
    <property type="entry name" value="Ribosomal_uL4_dom_sf"/>
</dbReference>
<dbReference type="Proteomes" id="UP000054016">
    <property type="component" value="Unassembled WGS sequence"/>
</dbReference>
<evidence type="ECO:0000256" key="1">
    <source>
        <dbReference type="ARBA" id="ARBA00010528"/>
    </source>
</evidence>
<evidence type="ECO:0000313" key="8">
    <source>
        <dbReference type="EMBL" id="KON32344.1"/>
    </source>
</evidence>
<dbReference type="InterPro" id="IPR002136">
    <property type="entry name" value="Ribosomal_uL4"/>
</dbReference>
<evidence type="ECO:0000256" key="5">
    <source>
        <dbReference type="ARBA" id="ARBA00023274"/>
    </source>
</evidence>
<evidence type="ECO:0000256" key="7">
    <source>
        <dbReference type="SAM" id="MobiDB-lite"/>
    </source>
</evidence>
<dbReference type="InterPro" id="IPR045240">
    <property type="entry name" value="Ribosomal_uL4_euk/arch"/>
</dbReference>
<comment type="similarity">
    <text evidence="1 6">Belongs to the universal ribosomal protein uL4 family.</text>
</comment>
<dbReference type="GO" id="GO:0005840">
    <property type="term" value="C:ribosome"/>
    <property type="evidence" value="ECO:0007669"/>
    <property type="project" value="UniProtKB-KW"/>
</dbReference>
<dbReference type="SUPFAM" id="SSF52166">
    <property type="entry name" value="Ribosomal protein L4"/>
    <property type="match status" value="1"/>
</dbReference>
<dbReference type="PATRIC" id="fig|1685125.3.peg.93"/>
<dbReference type="AlphaFoldDB" id="A0A0M0BV58"/>
<evidence type="ECO:0000256" key="6">
    <source>
        <dbReference type="HAMAP-Rule" id="MF_01328"/>
    </source>
</evidence>
<name>A0A0M0BV58_9ARCH</name>
<comment type="function">
    <text evidence="6">Forms part of the polypeptide exit tunnel.</text>
</comment>
<organism evidence="8 9">
    <name type="scientific">miscellaneous Crenarchaeota group-1 archaeon SG8-32-3</name>
    <dbReference type="NCBI Taxonomy" id="1685125"/>
    <lineage>
        <taxon>Archaea</taxon>
        <taxon>Candidatus Bathyarchaeota</taxon>
        <taxon>MCG-1</taxon>
    </lineage>
</organism>
<dbReference type="PANTHER" id="PTHR19431">
    <property type="entry name" value="60S RIBOSOMAL PROTEIN L4"/>
    <property type="match status" value="1"/>
</dbReference>
<sequence>MKVFDLQGKTVGKTTLPHVFETPLRPDVIKRAVLAIQSRRLQPQGRDPMAGKKTSAESRGTGMGIARIPRVKGGGGRAALAPSTVGGRQPHPPRSEKKIVKRISKKEARLALRSAIAATALKENVTSRGHAIGDATQIPLIVTSSIEELTKTKEVEEALTSLGVISDINRVRASRKIRAGKGKRRGRKMKQAVGPLIVVADNRGLVKAASNLPGVDVITVNNLNAEMLAPGTHPGRLTLWSNGAIEQLDKIYGGGIGE</sequence>
<dbReference type="GO" id="GO:0006412">
    <property type="term" value="P:translation"/>
    <property type="evidence" value="ECO:0007669"/>
    <property type="project" value="UniProtKB-UniRule"/>
</dbReference>
<keyword evidence="3 6" id="KW-0694">RNA-binding</keyword>
<dbReference type="InterPro" id="IPR019970">
    <property type="entry name" value="Ribosomall_uL4-arc"/>
</dbReference>
<dbReference type="NCBIfam" id="TIGR03672">
    <property type="entry name" value="rpl4p_arch"/>
    <property type="match status" value="1"/>
</dbReference>
<evidence type="ECO:0000256" key="2">
    <source>
        <dbReference type="ARBA" id="ARBA00022730"/>
    </source>
</evidence>
<dbReference type="Gene3D" id="3.40.1370.10">
    <property type="match status" value="1"/>
</dbReference>
<dbReference type="GO" id="GO:0019843">
    <property type="term" value="F:rRNA binding"/>
    <property type="evidence" value="ECO:0007669"/>
    <property type="project" value="UniProtKB-UniRule"/>
</dbReference>
<dbReference type="EMBL" id="LFWV01000004">
    <property type="protein sequence ID" value="KON32344.1"/>
    <property type="molecule type" value="Genomic_DNA"/>
</dbReference>
<comment type="caution">
    <text evidence="8">The sequence shown here is derived from an EMBL/GenBank/DDBJ whole genome shotgun (WGS) entry which is preliminary data.</text>
</comment>
<accession>A0A0M0BV58</accession>